<name>B8I7M2_RUMCH</name>
<proteinExistence type="predicted"/>
<dbReference type="STRING" id="394503.Ccel_2796"/>
<keyword evidence="3" id="KW-1185">Reference proteome</keyword>
<reference evidence="2 3" key="1">
    <citation type="submission" date="2009-01" db="EMBL/GenBank/DDBJ databases">
        <title>Complete sequence of Clostridium cellulolyticum H10.</title>
        <authorList>
            <consortium name="US DOE Joint Genome Institute"/>
            <person name="Lucas S."/>
            <person name="Copeland A."/>
            <person name="Lapidus A."/>
            <person name="Glavina del Rio T."/>
            <person name="Dalin E."/>
            <person name="Tice H."/>
            <person name="Bruce D."/>
            <person name="Goodwin L."/>
            <person name="Pitluck S."/>
            <person name="Chertkov O."/>
            <person name="Saunders E."/>
            <person name="Brettin T."/>
            <person name="Detter J.C."/>
            <person name="Han C."/>
            <person name="Larimer F."/>
            <person name="Land M."/>
            <person name="Hauser L."/>
            <person name="Kyrpides N."/>
            <person name="Ivanova N."/>
            <person name="Zhou J."/>
            <person name="Richardson P."/>
        </authorList>
    </citation>
    <scope>NUCLEOTIDE SEQUENCE [LARGE SCALE GENOMIC DNA]</scope>
    <source>
        <strain evidence="3">ATCC 35319 / DSM 5812 / JCM 6584 / H10</strain>
    </source>
</reference>
<dbReference type="KEGG" id="cce:Ccel_2796"/>
<dbReference type="Proteomes" id="UP000001349">
    <property type="component" value="Chromosome"/>
</dbReference>
<dbReference type="RefSeq" id="WP_015926165.1">
    <property type="nucleotide sequence ID" value="NC_011898.1"/>
</dbReference>
<organism evidence="2 3">
    <name type="scientific">Ruminiclostridium cellulolyticum (strain ATCC 35319 / DSM 5812 / JCM 6584 / H10)</name>
    <name type="common">Clostridium cellulolyticum</name>
    <dbReference type="NCBI Taxonomy" id="394503"/>
    <lineage>
        <taxon>Bacteria</taxon>
        <taxon>Bacillati</taxon>
        <taxon>Bacillota</taxon>
        <taxon>Clostridia</taxon>
        <taxon>Eubacteriales</taxon>
        <taxon>Oscillospiraceae</taxon>
        <taxon>Ruminiclostridium</taxon>
    </lineage>
</organism>
<dbReference type="EMBL" id="CP001348">
    <property type="protein sequence ID" value="ACL77093.1"/>
    <property type="molecule type" value="Genomic_DNA"/>
</dbReference>
<accession>B8I7M2</accession>
<evidence type="ECO:0000259" key="1">
    <source>
        <dbReference type="Pfam" id="PF13529"/>
    </source>
</evidence>
<dbReference type="AlphaFoldDB" id="B8I7M2"/>
<evidence type="ECO:0000313" key="3">
    <source>
        <dbReference type="Proteomes" id="UP000001349"/>
    </source>
</evidence>
<dbReference type="OrthoDB" id="2351326at2"/>
<protein>
    <recommendedName>
        <fullName evidence="1">Peptidase C39-like domain-containing protein</fullName>
    </recommendedName>
</protein>
<dbReference type="InterPro" id="IPR039564">
    <property type="entry name" value="Peptidase_C39-like"/>
</dbReference>
<dbReference type="eggNOG" id="ENOG5032WP5">
    <property type="taxonomic scope" value="Bacteria"/>
</dbReference>
<gene>
    <name evidence="2" type="ordered locus">Ccel_2796</name>
</gene>
<dbReference type="HOGENOM" id="CLU_682781_0_0_9"/>
<sequence length="403" mass="45693" precursor="true">MKKLLILLLVIAFTISGLCVPVIASDDSLSGISQEEAGNIALWYIANDIKDNTDSIWSKDTRISKISNLYDENDNVTAYCFELKNVNSDSDNGYIMVSATGDNSLIQEFSYTGKPPYYSANVDNFDKVYYTAPMEYAVEKDKKLFSTDKKEVKRKDIKSKMKHNKEKLKKNKNIINRVKNDDHLKINEWMCGYNGQITGESGYGGITDPYKYCNDRYGTGWTLKSSKYLNVTPRLQADLEAAANNCTLSSITMVFDYHRTQGQAGIPSNISTLYSDIRTIAKKYGYTASAGTDPTKADDIVTDLWVKYGHKTGRGNNDYILDWSTAQAEIDQNRPFVFNIAFGYYSNHSICVTGYCIYKGSNWYNSDTEFFKVNDNWTKDNRYIDWDAWGTSTLGSFTKIFPS</sequence>
<evidence type="ECO:0000313" key="2">
    <source>
        <dbReference type="EMBL" id="ACL77093.1"/>
    </source>
</evidence>
<feature type="domain" description="Peptidase C39-like" evidence="1">
    <location>
        <begin position="229"/>
        <end position="356"/>
    </location>
</feature>
<dbReference type="Pfam" id="PF13529">
    <property type="entry name" value="Peptidase_C39_2"/>
    <property type="match status" value="1"/>
</dbReference>